<protein>
    <submittedName>
        <fullName evidence="1">Uncharacterized protein</fullName>
    </submittedName>
</protein>
<organism evidence="1 2">
    <name type="scientific">Escherichia fergusonii (strain ATCC 35469 / DSM 13698 / CCUG 18766 / IAM 14443 / JCM 21226 / LMG 7866 / NBRC 102419 / NCTC 12128 / CDC 0568-73)</name>
    <dbReference type="NCBI Taxonomy" id="585054"/>
    <lineage>
        <taxon>Bacteria</taxon>
        <taxon>Pseudomonadati</taxon>
        <taxon>Pseudomonadota</taxon>
        <taxon>Gammaproteobacteria</taxon>
        <taxon>Enterobacterales</taxon>
        <taxon>Enterobacteriaceae</taxon>
        <taxon>Escherichia</taxon>
    </lineage>
</organism>
<accession>B7LTC2</accession>
<dbReference type="Proteomes" id="UP000000745">
    <property type="component" value="Chromosome"/>
</dbReference>
<dbReference type="EMBL" id="CU928158">
    <property type="protein sequence ID" value="CAQ89426.1"/>
    <property type="molecule type" value="Genomic_DNA"/>
</dbReference>
<dbReference type="KEGG" id="efe:EFER_1917"/>
<dbReference type="HOGENOM" id="CLU_3168170_0_0_6"/>
<dbReference type="AlphaFoldDB" id="B7LTC2"/>
<gene>
    <name evidence="1" type="ordered locus">EFER_1917</name>
</gene>
<proteinExistence type="predicted"/>
<evidence type="ECO:0000313" key="2">
    <source>
        <dbReference type="Proteomes" id="UP000000745"/>
    </source>
</evidence>
<name>B7LTC2_ESCF3</name>
<sequence>MCYNIYENATEREKHWIQIFLEWKVSKISAPVIYEQYSDVKGCLHGQ</sequence>
<evidence type="ECO:0000313" key="1">
    <source>
        <dbReference type="EMBL" id="CAQ89426.1"/>
    </source>
</evidence>
<reference evidence="2" key="1">
    <citation type="journal article" date="2009" name="PLoS Genet.">
        <title>Organised genome dynamics in the Escherichia coli species results in highly diverse adaptive paths.</title>
        <authorList>
            <person name="Touchon M."/>
            <person name="Hoede C."/>
            <person name="Tenaillon O."/>
            <person name="Barbe V."/>
            <person name="Baeriswyl S."/>
            <person name="Bidet P."/>
            <person name="Bingen E."/>
            <person name="Bonacorsi S."/>
            <person name="Bouchier C."/>
            <person name="Bouvet O."/>
            <person name="Calteau A."/>
            <person name="Chiapello H."/>
            <person name="Clermont O."/>
            <person name="Cruveiller S."/>
            <person name="Danchin A."/>
            <person name="Diard M."/>
            <person name="Dossat C."/>
            <person name="Karoui M.E."/>
            <person name="Frapy E."/>
            <person name="Garry L."/>
            <person name="Ghigo J.M."/>
            <person name="Gilles A.M."/>
            <person name="Johnson J."/>
            <person name="Le Bouguenec C."/>
            <person name="Lescat M."/>
            <person name="Mangenot S."/>
            <person name="Martinez-Jehanne V."/>
            <person name="Matic I."/>
            <person name="Nassif X."/>
            <person name="Oztas S."/>
            <person name="Petit M.A."/>
            <person name="Pichon C."/>
            <person name="Rouy Z."/>
            <person name="Ruf C.S."/>
            <person name="Schneider D."/>
            <person name="Tourret J."/>
            <person name="Vacherie B."/>
            <person name="Vallenet D."/>
            <person name="Medigue C."/>
            <person name="Rocha E.P.C."/>
            <person name="Denamur E."/>
        </authorList>
    </citation>
    <scope>NUCLEOTIDE SEQUENCE [LARGE SCALE GENOMIC DNA]</scope>
    <source>
        <strain evidence="2">ATCC 35469 / DSM 13698 / BCRC 15582 / CCUG 18766 / IAM 14443 / JCM 21226 / LMG 7866 / NBRC 102419 / NCTC 12128 / CDC 0568-73</strain>
    </source>
</reference>
<keyword evidence="2" id="KW-1185">Reference proteome</keyword>